<keyword evidence="2" id="KW-0732">Signal</keyword>
<name>A0AA38XZD1_9EURO</name>
<dbReference type="Proteomes" id="UP001172681">
    <property type="component" value="Unassembled WGS sequence"/>
</dbReference>
<feature type="chain" id="PRO_5041270099" evidence="2">
    <location>
        <begin position="22"/>
        <end position="200"/>
    </location>
</feature>
<comment type="caution">
    <text evidence="3">The sequence shown here is derived from an EMBL/GenBank/DDBJ whole genome shotgun (WGS) entry which is preliminary data.</text>
</comment>
<feature type="region of interest" description="Disordered" evidence="1">
    <location>
        <begin position="71"/>
        <end position="98"/>
    </location>
</feature>
<reference evidence="3" key="1">
    <citation type="submission" date="2022-10" db="EMBL/GenBank/DDBJ databases">
        <title>Culturing micro-colonial fungi from biological soil crusts in the Mojave desert and describing Neophaeococcomyces mojavensis, and introducing the new genera and species Taxawa tesnikishii.</title>
        <authorList>
            <person name="Kurbessoian T."/>
            <person name="Stajich J.E."/>
        </authorList>
    </citation>
    <scope>NUCLEOTIDE SEQUENCE</scope>
    <source>
        <strain evidence="3">TK_35</strain>
    </source>
</reference>
<protein>
    <submittedName>
        <fullName evidence="3">Uncharacterized protein</fullName>
    </submittedName>
</protein>
<sequence length="200" mass="22355">MTLIAALFNALAIHVYTICNADAINKGLAETRARVCMIGLQAMEEAWPVGTWVLRLFDSIMARLKAPVRTSSANIPKQRTQNCEPQSREPKEPFTKDATTAVDSALEASDLAPDQPFMADAENPQDISHEHDIDQSVFDNRSFVNDGQWDQPYTEMDARVLSSVFAFEESMDRVSADQGIFLQWLDDGLLQGTDLNSWSR</sequence>
<evidence type="ECO:0000256" key="1">
    <source>
        <dbReference type="SAM" id="MobiDB-lite"/>
    </source>
</evidence>
<feature type="signal peptide" evidence="2">
    <location>
        <begin position="1"/>
        <end position="21"/>
    </location>
</feature>
<gene>
    <name evidence="3" type="ORF">H2204_008801</name>
</gene>
<keyword evidence="4" id="KW-1185">Reference proteome</keyword>
<evidence type="ECO:0000313" key="4">
    <source>
        <dbReference type="Proteomes" id="UP001172681"/>
    </source>
</evidence>
<proteinExistence type="predicted"/>
<feature type="compositionally biased region" description="Basic and acidic residues" evidence="1">
    <location>
        <begin position="86"/>
        <end position="95"/>
    </location>
</feature>
<evidence type="ECO:0000313" key="3">
    <source>
        <dbReference type="EMBL" id="KAJ9629997.1"/>
    </source>
</evidence>
<accession>A0AA38XZD1</accession>
<evidence type="ECO:0000256" key="2">
    <source>
        <dbReference type="SAM" id="SignalP"/>
    </source>
</evidence>
<dbReference type="AlphaFoldDB" id="A0AA38XZD1"/>
<organism evidence="3 4">
    <name type="scientific">Knufia peltigerae</name>
    <dbReference type="NCBI Taxonomy" id="1002370"/>
    <lineage>
        <taxon>Eukaryota</taxon>
        <taxon>Fungi</taxon>
        <taxon>Dikarya</taxon>
        <taxon>Ascomycota</taxon>
        <taxon>Pezizomycotina</taxon>
        <taxon>Eurotiomycetes</taxon>
        <taxon>Chaetothyriomycetidae</taxon>
        <taxon>Chaetothyriales</taxon>
        <taxon>Trichomeriaceae</taxon>
        <taxon>Knufia</taxon>
    </lineage>
</organism>
<feature type="compositionally biased region" description="Polar residues" evidence="1">
    <location>
        <begin position="71"/>
        <end position="85"/>
    </location>
</feature>
<dbReference type="EMBL" id="JAPDRN010000066">
    <property type="protein sequence ID" value="KAJ9629997.1"/>
    <property type="molecule type" value="Genomic_DNA"/>
</dbReference>